<keyword evidence="2" id="KW-0238">DNA-binding</keyword>
<accession>A0A1J0W1D4</accession>
<evidence type="ECO:0000259" key="4">
    <source>
        <dbReference type="PROSITE" id="PS50932"/>
    </source>
</evidence>
<evidence type="ECO:0000313" key="6">
    <source>
        <dbReference type="Proteomes" id="UP000183810"/>
    </source>
</evidence>
<dbReference type="SUPFAM" id="SSF47413">
    <property type="entry name" value="lambda repressor-like DNA-binding domains"/>
    <property type="match status" value="1"/>
</dbReference>
<dbReference type="AlphaFoldDB" id="A0A1J0W1D4"/>
<dbReference type="SMART" id="SM00354">
    <property type="entry name" value="HTH_LACI"/>
    <property type="match status" value="1"/>
</dbReference>
<sequence length="340" mass="35944">MGDMSTRRSRRPTIIDVAARAGVSKSLVSLALRGDEGVSDATRARIRQAADELGYRSNSLARALVQGRTGQLGVIVTDLRNPYHTEVALGVETAAEAAGLGTFLANGRRDPNRLAQHLSAMLSLNMEGIVVVSSRVDYSVLAAAAKEVPVVVVGRPESTPPGLDSVANEDEAGIALAVDHLIELGHRHIAFASSSTRPAAMARRRGYEAAVGRAGLGRHAAQTIPDGPGRSAAVDVVLRSPVTAIVTNNDLLAIEFLDRAVELGIDVPGRMSIVGYDNTDLAARVRPRLTSVDQRGPALGETAVALLLERLAGRSADRHEVLFPTLEIRTSTAEPGFLPR</sequence>
<dbReference type="InterPro" id="IPR000843">
    <property type="entry name" value="HTH_LacI"/>
</dbReference>
<dbReference type="PANTHER" id="PTHR30146:SF109">
    <property type="entry name" value="HTH-TYPE TRANSCRIPTIONAL REGULATOR GALS"/>
    <property type="match status" value="1"/>
</dbReference>
<evidence type="ECO:0000256" key="3">
    <source>
        <dbReference type="ARBA" id="ARBA00023163"/>
    </source>
</evidence>
<evidence type="ECO:0000256" key="1">
    <source>
        <dbReference type="ARBA" id="ARBA00023015"/>
    </source>
</evidence>
<protein>
    <submittedName>
        <fullName evidence="5">LacI family transcriptional regulator</fullName>
    </submittedName>
</protein>
<dbReference type="EMBL" id="CP018082">
    <property type="protein sequence ID" value="APE37999.1"/>
    <property type="molecule type" value="Genomic_DNA"/>
</dbReference>
<evidence type="ECO:0000256" key="2">
    <source>
        <dbReference type="ARBA" id="ARBA00023125"/>
    </source>
</evidence>
<dbReference type="Pfam" id="PF13377">
    <property type="entry name" value="Peripla_BP_3"/>
    <property type="match status" value="1"/>
</dbReference>
<name>A0A1J0W1D4_9NOCA</name>
<evidence type="ECO:0000313" key="5">
    <source>
        <dbReference type="EMBL" id="APE37999.1"/>
    </source>
</evidence>
<dbReference type="SUPFAM" id="SSF53822">
    <property type="entry name" value="Periplasmic binding protein-like I"/>
    <property type="match status" value="1"/>
</dbReference>
<reference evidence="5" key="1">
    <citation type="submission" date="2016-11" db="EMBL/GenBank/DDBJ databases">
        <authorList>
            <person name="Jaros S."/>
            <person name="Januszkiewicz K."/>
            <person name="Wedrychowicz H."/>
        </authorList>
    </citation>
    <scope>NUCLEOTIDE SEQUENCE [LARGE SCALE GENOMIC DNA]</scope>
    <source>
        <strain evidence="5">Y48</strain>
    </source>
</reference>
<keyword evidence="3" id="KW-0804">Transcription</keyword>
<keyword evidence="1" id="KW-0805">Transcription regulation</keyword>
<dbReference type="GO" id="GO:0003700">
    <property type="term" value="F:DNA-binding transcription factor activity"/>
    <property type="evidence" value="ECO:0007669"/>
    <property type="project" value="TreeGrafter"/>
</dbReference>
<feature type="domain" description="HTH lacI-type" evidence="4">
    <location>
        <begin position="12"/>
        <end position="66"/>
    </location>
</feature>
<dbReference type="PANTHER" id="PTHR30146">
    <property type="entry name" value="LACI-RELATED TRANSCRIPTIONAL REPRESSOR"/>
    <property type="match status" value="1"/>
</dbReference>
<dbReference type="CDD" id="cd06267">
    <property type="entry name" value="PBP1_LacI_sugar_binding-like"/>
    <property type="match status" value="1"/>
</dbReference>
<dbReference type="Gene3D" id="3.40.50.2300">
    <property type="match status" value="2"/>
</dbReference>
<dbReference type="Gene3D" id="1.10.260.40">
    <property type="entry name" value="lambda repressor-like DNA-binding domains"/>
    <property type="match status" value="1"/>
</dbReference>
<organism evidence="5 6">
    <name type="scientific">Nocardia mangyaensis</name>
    <dbReference type="NCBI Taxonomy" id="2213200"/>
    <lineage>
        <taxon>Bacteria</taxon>
        <taxon>Bacillati</taxon>
        <taxon>Actinomycetota</taxon>
        <taxon>Actinomycetes</taxon>
        <taxon>Mycobacteriales</taxon>
        <taxon>Nocardiaceae</taxon>
        <taxon>Nocardia</taxon>
    </lineage>
</organism>
<dbReference type="KEGG" id="nsl:BOX37_03755"/>
<dbReference type="InterPro" id="IPR010982">
    <property type="entry name" value="Lambda_DNA-bd_dom_sf"/>
</dbReference>
<proteinExistence type="predicted"/>
<keyword evidence="6" id="KW-1185">Reference proteome</keyword>
<dbReference type="GO" id="GO:0000976">
    <property type="term" value="F:transcription cis-regulatory region binding"/>
    <property type="evidence" value="ECO:0007669"/>
    <property type="project" value="TreeGrafter"/>
</dbReference>
<dbReference type="Proteomes" id="UP000183810">
    <property type="component" value="Chromosome"/>
</dbReference>
<dbReference type="Pfam" id="PF00356">
    <property type="entry name" value="LacI"/>
    <property type="match status" value="1"/>
</dbReference>
<gene>
    <name evidence="5" type="ORF">BOX37_03755</name>
</gene>
<dbReference type="PROSITE" id="PS50932">
    <property type="entry name" value="HTH_LACI_2"/>
    <property type="match status" value="1"/>
</dbReference>
<dbReference type="CDD" id="cd01392">
    <property type="entry name" value="HTH_LacI"/>
    <property type="match status" value="1"/>
</dbReference>
<dbReference type="InterPro" id="IPR028082">
    <property type="entry name" value="Peripla_BP_I"/>
</dbReference>
<dbReference type="InterPro" id="IPR046335">
    <property type="entry name" value="LacI/GalR-like_sensor"/>
</dbReference>